<dbReference type="InterPro" id="IPR007372">
    <property type="entry name" value="Lipid/polyisoprenoid-bd_YceI"/>
</dbReference>
<reference evidence="3" key="1">
    <citation type="submission" date="2016-11" db="EMBL/GenBank/DDBJ databases">
        <authorList>
            <person name="Varghese N."/>
            <person name="Submissions S."/>
        </authorList>
    </citation>
    <scope>NUCLEOTIDE SEQUENCE [LARGE SCALE GENOMIC DNA]</scope>
    <source>
        <strain evidence="3">DSM 26898</strain>
    </source>
</reference>
<organism evidence="2 3">
    <name type="scientific">Chryseobacterium takakiae</name>
    <dbReference type="NCBI Taxonomy" id="1302685"/>
    <lineage>
        <taxon>Bacteria</taxon>
        <taxon>Pseudomonadati</taxon>
        <taxon>Bacteroidota</taxon>
        <taxon>Flavobacteriia</taxon>
        <taxon>Flavobacteriales</taxon>
        <taxon>Weeksellaceae</taxon>
        <taxon>Chryseobacterium group</taxon>
        <taxon>Chryseobacterium</taxon>
    </lineage>
</organism>
<gene>
    <name evidence="2" type="ORF">SAMN05444408_11754</name>
</gene>
<sequence length="219" mass="24094">MKRKLFSVVFSAFLASFIIVSCKKEKPVTGESNDVVTAKDGAQFTVDTLNSKVEWKGYKIFKSESTSHFGIIKFESGDVTAKDGKLQSGKFVADMTSLTSEDLKKDAAQMEKLNGHLKSGDFFEVEKFPTASYEITKVSPLAEGDYNTVLDGNLTIKGITKPMQFKANVSVKDGVVSIATEPKDISRKEFGVEFQSPVENGVIKDEITLQINVKALEKK</sequence>
<evidence type="ECO:0000313" key="3">
    <source>
        <dbReference type="Proteomes" id="UP000184236"/>
    </source>
</evidence>
<dbReference type="PANTHER" id="PTHR34406">
    <property type="entry name" value="PROTEIN YCEI"/>
    <property type="match status" value="1"/>
</dbReference>
<dbReference type="OrthoDB" id="951410at2"/>
<dbReference type="Gene3D" id="2.40.128.110">
    <property type="entry name" value="Lipid/polyisoprenoid-binding, YceI-like"/>
    <property type="match status" value="1"/>
</dbReference>
<keyword evidence="3" id="KW-1185">Reference proteome</keyword>
<dbReference type="Pfam" id="PF04264">
    <property type="entry name" value="YceI"/>
    <property type="match status" value="1"/>
</dbReference>
<dbReference type="PANTHER" id="PTHR34406:SF1">
    <property type="entry name" value="PROTEIN YCEI"/>
    <property type="match status" value="1"/>
</dbReference>
<dbReference type="EMBL" id="FQVO01000017">
    <property type="protein sequence ID" value="SHF38615.1"/>
    <property type="molecule type" value="Genomic_DNA"/>
</dbReference>
<dbReference type="STRING" id="1302685.SAMN05444408_11754"/>
<evidence type="ECO:0000259" key="1">
    <source>
        <dbReference type="SMART" id="SM00867"/>
    </source>
</evidence>
<dbReference type="RefSeq" id="WP_072886015.1">
    <property type="nucleotide sequence ID" value="NZ_FQVO01000017.1"/>
</dbReference>
<evidence type="ECO:0000313" key="2">
    <source>
        <dbReference type="EMBL" id="SHF38615.1"/>
    </source>
</evidence>
<proteinExistence type="predicted"/>
<dbReference type="InterPro" id="IPR036761">
    <property type="entry name" value="TTHA0802/YceI-like_sf"/>
</dbReference>
<dbReference type="PROSITE" id="PS51257">
    <property type="entry name" value="PROKAR_LIPOPROTEIN"/>
    <property type="match status" value="1"/>
</dbReference>
<dbReference type="AlphaFoldDB" id="A0A1M5B848"/>
<protein>
    <submittedName>
        <fullName evidence="2">Polyisoprenoid-binding protein YceI</fullName>
    </submittedName>
</protein>
<feature type="domain" description="Lipid/polyisoprenoid-binding YceI-like" evidence="1">
    <location>
        <begin position="43"/>
        <end position="216"/>
    </location>
</feature>
<name>A0A1M5B848_9FLAO</name>
<dbReference type="SMART" id="SM00867">
    <property type="entry name" value="YceI"/>
    <property type="match status" value="1"/>
</dbReference>
<dbReference type="Proteomes" id="UP000184236">
    <property type="component" value="Unassembled WGS sequence"/>
</dbReference>
<dbReference type="SUPFAM" id="SSF101874">
    <property type="entry name" value="YceI-like"/>
    <property type="match status" value="1"/>
</dbReference>
<accession>A0A1M5B848</accession>